<feature type="non-terminal residue" evidence="3">
    <location>
        <position position="1"/>
    </location>
</feature>
<protein>
    <submittedName>
        <fullName evidence="3">Uncharacterized protein</fullName>
    </submittedName>
</protein>
<accession>A0ABU6TZT8</accession>
<sequence>LLLDPLILVGLILHLIVVYYLIRFGILAEIVGLHKIRIKLKENPNIIYEDGSLSQRNDLQSPTHVRSRGRPKKRLGANTDKK</sequence>
<gene>
    <name evidence="3" type="ORF">PIB30_111857</name>
</gene>
<dbReference type="Proteomes" id="UP001341840">
    <property type="component" value="Unassembled WGS sequence"/>
</dbReference>
<comment type="caution">
    <text evidence="3">The sequence shown here is derived from an EMBL/GenBank/DDBJ whole genome shotgun (WGS) entry which is preliminary data.</text>
</comment>
<keyword evidence="2" id="KW-1133">Transmembrane helix</keyword>
<feature type="compositionally biased region" description="Basic residues" evidence="1">
    <location>
        <begin position="65"/>
        <end position="75"/>
    </location>
</feature>
<name>A0ABU6TZT8_9FABA</name>
<proteinExistence type="predicted"/>
<feature type="region of interest" description="Disordered" evidence="1">
    <location>
        <begin position="57"/>
        <end position="82"/>
    </location>
</feature>
<keyword evidence="4" id="KW-1185">Reference proteome</keyword>
<evidence type="ECO:0000313" key="4">
    <source>
        <dbReference type="Proteomes" id="UP001341840"/>
    </source>
</evidence>
<organism evidence="3 4">
    <name type="scientific">Stylosanthes scabra</name>
    <dbReference type="NCBI Taxonomy" id="79078"/>
    <lineage>
        <taxon>Eukaryota</taxon>
        <taxon>Viridiplantae</taxon>
        <taxon>Streptophyta</taxon>
        <taxon>Embryophyta</taxon>
        <taxon>Tracheophyta</taxon>
        <taxon>Spermatophyta</taxon>
        <taxon>Magnoliopsida</taxon>
        <taxon>eudicotyledons</taxon>
        <taxon>Gunneridae</taxon>
        <taxon>Pentapetalae</taxon>
        <taxon>rosids</taxon>
        <taxon>fabids</taxon>
        <taxon>Fabales</taxon>
        <taxon>Fabaceae</taxon>
        <taxon>Papilionoideae</taxon>
        <taxon>50 kb inversion clade</taxon>
        <taxon>dalbergioids sensu lato</taxon>
        <taxon>Dalbergieae</taxon>
        <taxon>Pterocarpus clade</taxon>
        <taxon>Stylosanthes</taxon>
    </lineage>
</organism>
<evidence type="ECO:0000256" key="1">
    <source>
        <dbReference type="SAM" id="MobiDB-lite"/>
    </source>
</evidence>
<keyword evidence="2" id="KW-0812">Transmembrane</keyword>
<reference evidence="3 4" key="1">
    <citation type="journal article" date="2023" name="Plants (Basel)">
        <title>Bridging the Gap: Combining Genomics and Transcriptomics Approaches to Understand Stylosanthes scabra, an Orphan Legume from the Brazilian Caatinga.</title>
        <authorList>
            <person name="Ferreira-Neto J.R.C."/>
            <person name="da Silva M.D."/>
            <person name="Binneck E."/>
            <person name="de Melo N.F."/>
            <person name="da Silva R.H."/>
            <person name="de Melo A.L.T.M."/>
            <person name="Pandolfi V."/>
            <person name="Bustamante F.O."/>
            <person name="Brasileiro-Vidal A.C."/>
            <person name="Benko-Iseppon A.M."/>
        </authorList>
    </citation>
    <scope>NUCLEOTIDE SEQUENCE [LARGE SCALE GENOMIC DNA]</scope>
    <source>
        <tissue evidence="3">Leaves</tissue>
    </source>
</reference>
<keyword evidence="2" id="KW-0472">Membrane</keyword>
<evidence type="ECO:0000313" key="3">
    <source>
        <dbReference type="EMBL" id="MED6154380.1"/>
    </source>
</evidence>
<feature type="transmembrane region" description="Helical" evidence="2">
    <location>
        <begin position="6"/>
        <end position="31"/>
    </location>
</feature>
<dbReference type="EMBL" id="JASCZI010098075">
    <property type="protein sequence ID" value="MED6154380.1"/>
    <property type="molecule type" value="Genomic_DNA"/>
</dbReference>
<evidence type="ECO:0000256" key="2">
    <source>
        <dbReference type="SAM" id="Phobius"/>
    </source>
</evidence>